<feature type="domain" description="Thiamine pyrophosphate enzyme N-terminal TPP-binding" evidence="6">
    <location>
        <begin position="18"/>
        <end position="132"/>
    </location>
</feature>
<dbReference type="NCBIfam" id="NF006052">
    <property type="entry name" value="PRK08199.1"/>
    <property type="match status" value="1"/>
</dbReference>
<feature type="domain" description="Thiamine pyrophosphate enzyme central" evidence="4">
    <location>
        <begin position="206"/>
        <end position="338"/>
    </location>
</feature>
<feature type="domain" description="Thiamine pyrophosphate enzyme TPP-binding" evidence="5">
    <location>
        <begin position="399"/>
        <end position="544"/>
    </location>
</feature>
<dbReference type="Gene3D" id="3.40.50.970">
    <property type="match status" value="2"/>
</dbReference>
<name>A0A484QET7_9ZZZZ</name>
<dbReference type="InterPro" id="IPR000399">
    <property type="entry name" value="TPP-bd_CS"/>
</dbReference>
<evidence type="ECO:0000313" key="8">
    <source>
        <dbReference type="EMBL" id="VFR57694.1"/>
    </source>
</evidence>
<keyword evidence="2 3" id="KW-0786">Thiamine pyrophosphate</keyword>
<dbReference type="GO" id="GO:0000287">
    <property type="term" value="F:magnesium ion binding"/>
    <property type="evidence" value="ECO:0007669"/>
    <property type="project" value="InterPro"/>
</dbReference>
<dbReference type="FunFam" id="3.40.50.970:FF:000007">
    <property type="entry name" value="Acetolactate synthase"/>
    <property type="match status" value="1"/>
</dbReference>
<dbReference type="GO" id="GO:0005948">
    <property type="term" value="C:acetolactate synthase complex"/>
    <property type="evidence" value="ECO:0007669"/>
    <property type="project" value="TreeGrafter"/>
</dbReference>
<evidence type="ECO:0000256" key="3">
    <source>
        <dbReference type="RuleBase" id="RU362132"/>
    </source>
</evidence>
<dbReference type="InterPro" id="IPR045229">
    <property type="entry name" value="TPP_enz"/>
</dbReference>
<dbReference type="InterPro" id="IPR029035">
    <property type="entry name" value="DHS-like_NAD/FAD-binding_dom"/>
</dbReference>
<dbReference type="InterPro" id="IPR029061">
    <property type="entry name" value="THDP-binding"/>
</dbReference>
<dbReference type="InterPro" id="IPR012001">
    <property type="entry name" value="Thiamin_PyroP_enz_TPP-bd_dom"/>
</dbReference>
<dbReference type="InterPro" id="IPR011766">
    <property type="entry name" value="TPP_enzyme_TPP-bd"/>
</dbReference>
<dbReference type="CDD" id="cd07035">
    <property type="entry name" value="TPP_PYR_POX_like"/>
    <property type="match status" value="1"/>
</dbReference>
<dbReference type="Gene3D" id="3.40.50.1220">
    <property type="entry name" value="TPP-binding domain"/>
    <property type="match status" value="1"/>
</dbReference>
<dbReference type="PANTHER" id="PTHR18968:SF120">
    <property type="entry name" value="ACETOLACTATE SYNTHASE LARGE SUBUNIT"/>
    <property type="match status" value="1"/>
</dbReference>
<dbReference type="EMBL" id="CAADIF010000001">
    <property type="protein sequence ID" value="VFR57694.1"/>
    <property type="molecule type" value="Genomic_DNA"/>
</dbReference>
<dbReference type="Pfam" id="PF02776">
    <property type="entry name" value="TPP_enzyme_N"/>
    <property type="match status" value="1"/>
</dbReference>
<dbReference type="Pfam" id="PF00205">
    <property type="entry name" value="TPP_enzyme_M"/>
    <property type="match status" value="1"/>
</dbReference>
<dbReference type="EC" id="2.2.1.6" evidence="7"/>
<dbReference type="Pfam" id="PF02775">
    <property type="entry name" value="TPP_enzyme_C"/>
    <property type="match status" value="1"/>
</dbReference>
<dbReference type="GO" id="GO:0009099">
    <property type="term" value="P:L-valine biosynthetic process"/>
    <property type="evidence" value="ECO:0007669"/>
    <property type="project" value="TreeGrafter"/>
</dbReference>
<evidence type="ECO:0000256" key="1">
    <source>
        <dbReference type="ARBA" id="ARBA00007812"/>
    </source>
</evidence>
<keyword evidence="7" id="KW-0808">Transferase</keyword>
<protein>
    <submittedName>
        <fullName evidence="7">Acetolactate synthase large subunit</fullName>
        <ecNumber evidence="7">2.2.1.6</ecNumber>
    </submittedName>
</protein>
<dbReference type="PANTHER" id="PTHR18968">
    <property type="entry name" value="THIAMINE PYROPHOSPHATE ENZYMES"/>
    <property type="match status" value="1"/>
</dbReference>
<dbReference type="PROSITE" id="PS00187">
    <property type="entry name" value="TPP_ENZYMES"/>
    <property type="match status" value="1"/>
</dbReference>
<organism evidence="7">
    <name type="scientific">plant metagenome</name>
    <dbReference type="NCBI Taxonomy" id="1297885"/>
    <lineage>
        <taxon>unclassified sequences</taxon>
        <taxon>metagenomes</taxon>
        <taxon>organismal metagenomes</taxon>
    </lineage>
</organism>
<dbReference type="GO" id="GO:0030976">
    <property type="term" value="F:thiamine pyrophosphate binding"/>
    <property type="evidence" value="ECO:0007669"/>
    <property type="project" value="InterPro"/>
</dbReference>
<dbReference type="GO" id="GO:0003984">
    <property type="term" value="F:acetolactate synthase activity"/>
    <property type="evidence" value="ECO:0007669"/>
    <property type="project" value="UniProtKB-EC"/>
</dbReference>
<dbReference type="GO" id="GO:0009097">
    <property type="term" value="P:isoleucine biosynthetic process"/>
    <property type="evidence" value="ECO:0007669"/>
    <property type="project" value="TreeGrafter"/>
</dbReference>
<gene>
    <name evidence="7" type="ORF">ANK1_3580</name>
    <name evidence="8" type="ORF">ANK2_3581</name>
</gene>
<dbReference type="SUPFAM" id="SSF52467">
    <property type="entry name" value="DHS-like NAD/FAD-binding domain"/>
    <property type="match status" value="1"/>
</dbReference>
<accession>A0A484QET7</accession>
<reference evidence="7" key="1">
    <citation type="submission" date="2019-03" db="EMBL/GenBank/DDBJ databases">
        <authorList>
            <person name="Danneels B."/>
        </authorList>
    </citation>
    <scope>NUCLEOTIDE SEQUENCE</scope>
</reference>
<dbReference type="AlphaFoldDB" id="A0A484QET7"/>
<dbReference type="EMBL" id="CAADIA010000009">
    <property type="protein sequence ID" value="VFR36045.1"/>
    <property type="molecule type" value="Genomic_DNA"/>
</dbReference>
<dbReference type="SUPFAM" id="SSF52518">
    <property type="entry name" value="Thiamin diphosphate-binding fold (THDP-binding)"/>
    <property type="match status" value="2"/>
</dbReference>
<dbReference type="CDD" id="cd00568">
    <property type="entry name" value="TPP_enzymes"/>
    <property type="match status" value="1"/>
</dbReference>
<sequence length="572" mass="61285">MGQQNRAEMNETATTGKTGGQLIVQALLEQGVDTVFCVPGESYLDVLDALHGASPAVNVVSCRQEGGAAFMAEAHGKLTGRPGVCMVTRGPGATNASIGVHTAFQDSTPMVLLVGQVGRDMIEREAFQEIDYRRMFGEFTKWVAQIDDPARVPEFMARAFSVAMSGRPGPVVLALPEDMLTATANVAGTGPVDVPRAHPDPSALATMQSLLAGAQRPLMIVGGACWNDAGLAGLACFAQRNGLPVAASFRRQDLYDNTDDLYVGEVGIGLNPKLADAIRDADVILAVGARLGEMVTGGYTLLRPPVARQTLIHVLAEPEELGRVYQPALKIQADLNAFAMTAATCAPVDGARWADHRAALRAGYLRYTEPPGIDAALDPARVILAMREQLAPDAIVTNGAGNYSAWAHRYYRFRRPRTQLAPTSGAMGYGVPAAIAAKLRHPERQVVCLAGDGCFLMTSQELATVGRHQLGVVFLVFNNGMYGTIRMHQENHYPGRPMATDLHNPDFVMYAQSFGLHAERVSRDEEIAPALARALSCGRAALIELVIDPETLTPRATLSALREKALLARQQA</sequence>
<evidence type="ECO:0000256" key="2">
    <source>
        <dbReference type="ARBA" id="ARBA00023052"/>
    </source>
</evidence>
<proteinExistence type="inferred from homology"/>
<evidence type="ECO:0000313" key="7">
    <source>
        <dbReference type="EMBL" id="VFR36045.1"/>
    </source>
</evidence>
<evidence type="ECO:0000259" key="6">
    <source>
        <dbReference type="Pfam" id="PF02776"/>
    </source>
</evidence>
<dbReference type="InterPro" id="IPR012000">
    <property type="entry name" value="Thiamin_PyroP_enz_cen_dom"/>
</dbReference>
<evidence type="ECO:0000259" key="5">
    <source>
        <dbReference type="Pfam" id="PF02775"/>
    </source>
</evidence>
<evidence type="ECO:0000259" key="4">
    <source>
        <dbReference type="Pfam" id="PF00205"/>
    </source>
</evidence>
<comment type="similarity">
    <text evidence="1 3">Belongs to the TPP enzyme family.</text>
</comment>
<dbReference type="GO" id="GO:0050660">
    <property type="term" value="F:flavin adenine dinucleotide binding"/>
    <property type="evidence" value="ECO:0007669"/>
    <property type="project" value="TreeGrafter"/>
</dbReference>